<dbReference type="Pfam" id="PF00912">
    <property type="entry name" value="Transgly"/>
    <property type="match status" value="1"/>
</dbReference>
<dbReference type="PANTHER" id="PTHR32282">
    <property type="entry name" value="BINDING PROTEIN TRANSPEPTIDASE, PUTATIVE-RELATED"/>
    <property type="match status" value="1"/>
</dbReference>
<keyword evidence="8" id="KW-0378">Hydrolase</keyword>
<evidence type="ECO:0000259" key="13">
    <source>
        <dbReference type="Pfam" id="PF00905"/>
    </source>
</evidence>
<feature type="domain" description="Penicillin-binding protein transpeptidase" evidence="13">
    <location>
        <begin position="327"/>
        <end position="570"/>
    </location>
</feature>
<evidence type="ECO:0000256" key="10">
    <source>
        <dbReference type="ARBA" id="ARBA00044770"/>
    </source>
</evidence>
<dbReference type="HOGENOM" id="CLU_006354_7_1_4"/>
<sequence>MIAKPAVEPAAEAAERRRRCIKRVGLGLTALSVVVVAGLAVSIARLPVPAYEQVRSEYRSSYLTLLDRDGGVLERVRNDYHERRDNWTPLSEISIALVNAVLQSEDRRFYSHGGVDILALGGAVRDRLTRNSMRGSSTITMQLAGMLDADDGRNGRRTMTQKARQMMQALAMELHWSKPQILEAYLNLVPWRGELSGVSAAARSLFGKYPVGLDSREAAILAAMLRAPNATPEVIARRACGILKAQSQAQYCEHLESITEYQLSNTGSALQDDPFTASHFARRRLALGMPQQANLTTTIDGTLQRTAQAIVNRVVYEIRRSHANDAAAVVLDNRSGRILAYVGSSGDLATARYVDNAVALRQAGSTLKPFLYAQALEQRRITAASLLDDSAVNLSTGNGLYVPQNYDKQFGGWVSARTALASSLNIPAVRLLVMVTPDVFHQRLRELGLPLTQSGDYYGYSLALGSADVTLLSLTNAYRALANQGMYSDVNWDVGAAPPARRIMSEESAWLIGDILSDRQARARTFGLDSALSTPFWTAVKTGTSKDMRDNWTVGWSDKYTVGVWVGNSTGASMRQVSGVTGAGPVWHDIMRYLHRDDNSRQPARPAGLSERAITFENNLEAARKEYFLPGTEMARIALAASAPAPASGRMVIRTPTDGTIIALDPDIPADNQRLQLLSTTPAGGAHATVRWYIDGRFLSDANPVDWYPIPGNHLIEARDGKGQTQDRVRVNIRGAQLRQHLGQQP</sequence>
<proteinExistence type="inferred from homology"/>
<dbReference type="RefSeq" id="WP_084458999.1">
    <property type="nucleotide sequence ID" value="NZ_CP003915.1"/>
</dbReference>
<keyword evidence="12" id="KW-0472">Membrane</keyword>
<dbReference type="UniPathway" id="UPA00219"/>
<comment type="similarity">
    <text evidence="3">In the N-terminal section; belongs to the glycosyltransferase 51 family.</text>
</comment>
<keyword evidence="6 16" id="KW-0328">Glycosyltransferase</keyword>
<comment type="catalytic activity">
    <reaction evidence="11">
        <text>[GlcNAc-(1-&gt;4)-Mur2Ac(oyl-L-Ala-gamma-D-Glu-L-Lys-D-Ala-D-Ala)](n)-di-trans,octa-cis-undecaprenyl diphosphate + beta-D-GlcNAc-(1-&gt;4)-Mur2Ac(oyl-L-Ala-gamma-D-Glu-L-Lys-D-Ala-D-Ala)-di-trans,octa-cis-undecaprenyl diphosphate = [GlcNAc-(1-&gt;4)-Mur2Ac(oyl-L-Ala-gamma-D-Glu-L-Lys-D-Ala-D-Ala)](n+1)-di-trans,octa-cis-undecaprenyl diphosphate + di-trans,octa-cis-undecaprenyl diphosphate + H(+)</text>
        <dbReference type="Rhea" id="RHEA:23708"/>
        <dbReference type="Rhea" id="RHEA-COMP:9602"/>
        <dbReference type="Rhea" id="RHEA-COMP:9603"/>
        <dbReference type="ChEBI" id="CHEBI:15378"/>
        <dbReference type="ChEBI" id="CHEBI:58405"/>
        <dbReference type="ChEBI" id="CHEBI:60033"/>
        <dbReference type="ChEBI" id="CHEBI:78435"/>
        <dbReference type="EC" id="2.4.99.28"/>
    </reaction>
</comment>
<gene>
    <name evidence="16" type="ORF">MIM_c27760</name>
</gene>
<dbReference type="GO" id="GO:0030288">
    <property type="term" value="C:outer membrane-bounded periplasmic space"/>
    <property type="evidence" value="ECO:0007669"/>
    <property type="project" value="TreeGrafter"/>
</dbReference>
<dbReference type="eggNOG" id="COG0744">
    <property type="taxonomic scope" value="Bacteria"/>
</dbReference>
<comment type="pathway">
    <text evidence="1">Cell wall biogenesis; peptidoglycan biosynthesis.</text>
</comment>
<dbReference type="PANTHER" id="PTHR32282:SF15">
    <property type="entry name" value="PENICILLIN-BINDING PROTEIN 1C"/>
    <property type="match status" value="1"/>
</dbReference>
<name>W0PHB8_ADVMD</name>
<dbReference type="EMBL" id="CP003915">
    <property type="protein sequence ID" value="AHG64845.1"/>
    <property type="molecule type" value="Genomic_DNA"/>
</dbReference>
<dbReference type="NCBIfam" id="TIGR02073">
    <property type="entry name" value="PBP_1c"/>
    <property type="match status" value="1"/>
</dbReference>
<dbReference type="AlphaFoldDB" id="W0PHB8"/>
<feature type="domain" description="Penicillin-binding C-terminal" evidence="15">
    <location>
        <begin position="647"/>
        <end position="731"/>
    </location>
</feature>
<dbReference type="GO" id="GO:0008955">
    <property type="term" value="F:peptidoglycan glycosyltransferase activity"/>
    <property type="evidence" value="ECO:0007669"/>
    <property type="project" value="UniProtKB-EC"/>
</dbReference>
<keyword evidence="4" id="KW-0121">Carboxypeptidase</keyword>
<organism evidence="16 17">
    <name type="scientific">Advenella mimigardefordensis (strain DSM 17166 / LMG 22922 / DPN7)</name>
    <dbReference type="NCBI Taxonomy" id="1247726"/>
    <lineage>
        <taxon>Bacteria</taxon>
        <taxon>Pseudomonadati</taxon>
        <taxon>Pseudomonadota</taxon>
        <taxon>Betaproteobacteria</taxon>
        <taxon>Burkholderiales</taxon>
        <taxon>Alcaligenaceae</taxon>
    </lineage>
</organism>
<dbReference type="eggNOG" id="COG4953">
    <property type="taxonomic scope" value="Bacteria"/>
</dbReference>
<dbReference type="SUPFAM" id="SSF56601">
    <property type="entry name" value="beta-lactamase/transpeptidase-like"/>
    <property type="match status" value="1"/>
</dbReference>
<dbReference type="InterPro" id="IPR023346">
    <property type="entry name" value="Lysozyme-like_dom_sf"/>
</dbReference>
<dbReference type="STRING" id="1247726.MIM_c27760"/>
<evidence type="ECO:0000259" key="15">
    <source>
        <dbReference type="Pfam" id="PF06832"/>
    </source>
</evidence>
<dbReference type="InterPro" id="IPR009647">
    <property type="entry name" value="PBP_C"/>
</dbReference>
<keyword evidence="12" id="KW-1133">Transmembrane helix</keyword>
<keyword evidence="9" id="KW-0511">Multifunctional enzyme</keyword>
<evidence type="ECO:0000313" key="17">
    <source>
        <dbReference type="Proteomes" id="UP000019095"/>
    </source>
</evidence>
<dbReference type="InterPro" id="IPR011815">
    <property type="entry name" value="PBP_1c"/>
</dbReference>
<evidence type="ECO:0000256" key="7">
    <source>
        <dbReference type="ARBA" id="ARBA00022679"/>
    </source>
</evidence>
<evidence type="ECO:0000256" key="11">
    <source>
        <dbReference type="ARBA" id="ARBA00049902"/>
    </source>
</evidence>
<dbReference type="Pfam" id="PF00905">
    <property type="entry name" value="Transpeptidase"/>
    <property type="match status" value="1"/>
</dbReference>
<dbReference type="Gene3D" id="1.10.3810.10">
    <property type="entry name" value="Biosynthetic peptidoglycan transglycosylase-like"/>
    <property type="match status" value="1"/>
</dbReference>
<evidence type="ECO:0000256" key="3">
    <source>
        <dbReference type="ARBA" id="ARBA00007739"/>
    </source>
</evidence>
<dbReference type="InterPro" id="IPR001264">
    <property type="entry name" value="Glyco_trans_51"/>
</dbReference>
<dbReference type="GO" id="GO:0004180">
    <property type="term" value="F:carboxypeptidase activity"/>
    <property type="evidence" value="ECO:0007669"/>
    <property type="project" value="UniProtKB-KW"/>
</dbReference>
<keyword evidence="17" id="KW-1185">Reference proteome</keyword>
<dbReference type="Proteomes" id="UP000019095">
    <property type="component" value="Chromosome"/>
</dbReference>
<dbReference type="InterPro" id="IPR001460">
    <property type="entry name" value="PCN-bd_Tpept"/>
</dbReference>
<evidence type="ECO:0000256" key="12">
    <source>
        <dbReference type="SAM" id="Phobius"/>
    </source>
</evidence>
<dbReference type="SUPFAM" id="SSF53955">
    <property type="entry name" value="Lysozyme-like"/>
    <property type="match status" value="1"/>
</dbReference>
<dbReference type="GO" id="GO:0008658">
    <property type="term" value="F:penicillin binding"/>
    <property type="evidence" value="ECO:0007669"/>
    <property type="project" value="InterPro"/>
</dbReference>
<evidence type="ECO:0000256" key="1">
    <source>
        <dbReference type="ARBA" id="ARBA00004752"/>
    </source>
</evidence>
<evidence type="ECO:0000256" key="4">
    <source>
        <dbReference type="ARBA" id="ARBA00022645"/>
    </source>
</evidence>
<dbReference type="KEGG" id="amim:MIM_c27760"/>
<keyword evidence="7 16" id="KW-0808">Transferase</keyword>
<dbReference type="InterPro" id="IPR036950">
    <property type="entry name" value="PBP_transglycosylase"/>
</dbReference>
<dbReference type="GO" id="GO:0006508">
    <property type="term" value="P:proteolysis"/>
    <property type="evidence" value="ECO:0007669"/>
    <property type="project" value="UniProtKB-KW"/>
</dbReference>
<feature type="transmembrane region" description="Helical" evidence="12">
    <location>
        <begin position="24"/>
        <end position="46"/>
    </location>
</feature>
<evidence type="ECO:0000313" key="16">
    <source>
        <dbReference type="EMBL" id="AHG64845.1"/>
    </source>
</evidence>
<protein>
    <recommendedName>
        <fullName evidence="10">peptidoglycan glycosyltransferase</fullName>
        <ecNumber evidence="10">2.4.99.28</ecNumber>
    </recommendedName>
</protein>
<dbReference type="EC" id="2.4.99.28" evidence="10"/>
<evidence type="ECO:0000256" key="2">
    <source>
        <dbReference type="ARBA" id="ARBA00007090"/>
    </source>
</evidence>
<keyword evidence="12" id="KW-0812">Transmembrane</keyword>
<dbReference type="InterPro" id="IPR012338">
    <property type="entry name" value="Beta-lactam/transpept-like"/>
</dbReference>
<feature type="domain" description="Glycosyl transferase family 51" evidence="14">
    <location>
        <begin position="79"/>
        <end position="244"/>
    </location>
</feature>
<dbReference type="Pfam" id="PF06832">
    <property type="entry name" value="BiPBP_C"/>
    <property type="match status" value="1"/>
</dbReference>
<evidence type="ECO:0000256" key="8">
    <source>
        <dbReference type="ARBA" id="ARBA00022801"/>
    </source>
</evidence>
<keyword evidence="5" id="KW-0645">Protease</keyword>
<evidence type="ECO:0000256" key="9">
    <source>
        <dbReference type="ARBA" id="ARBA00023268"/>
    </source>
</evidence>
<evidence type="ECO:0000259" key="14">
    <source>
        <dbReference type="Pfam" id="PF00912"/>
    </source>
</evidence>
<dbReference type="OrthoDB" id="9766909at2"/>
<dbReference type="PATRIC" id="fig|1247726.3.peg.3052"/>
<dbReference type="Gene3D" id="3.40.710.10">
    <property type="entry name" value="DD-peptidase/beta-lactamase superfamily"/>
    <property type="match status" value="1"/>
</dbReference>
<reference evidence="16 17" key="1">
    <citation type="journal article" date="2014" name="Microbiology">
        <title>Unravelling the complete genome sequence of Advenella mimigardefordensis strain DPN7T and novel insights in the catabolism of the xenobiotic polythioester precursor 3,3'-dithiodipropionate.</title>
        <authorList>
            <person name="Wubbeler J.H."/>
            <person name="Hiessl S."/>
            <person name="Schuldes J."/>
            <person name="Thurmer A."/>
            <person name="Daniel R."/>
            <person name="Steinbuchel A."/>
        </authorList>
    </citation>
    <scope>NUCLEOTIDE SEQUENCE [LARGE SCALE GENOMIC DNA]</scope>
    <source>
        <strain evidence="17">DSM 17166 / LMG 22922 / DPN7</strain>
    </source>
</reference>
<evidence type="ECO:0000256" key="5">
    <source>
        <dbReference type="ARBA" id="ARBA00022670"/>
    </source>
</evidence>
<dbReference type="InterPro" id="IPR050396">
    <property type="entry name" value="Glycosyltr_51/Transpeptidase"/>
</dbReference>
<evidence type="ECO:0000256" key="6">
    <source>
        <dbReference type="ARBA" id="ARBA00022676"/>
    </source>
</evidence>
<comment type="similarity">
    <text evidence="2">In the C-terminal section; belongs to the transpeptidase family.</text>
</comment>
<dbReference type="GO" id="GO:0009252">
    <property type="term" value="P:peptidoglycan biosynthetic process"/>
    <property type="evidence" value="ECO:0007669"/>
    <property type="project" value="UniProtKB-UniPathway"/>
</dbReference>
<accession>W0PHB8</accession>